<dbReference type="EMBL" id="JAIZAY010000016">
    <property type="protein sequence ID" value="KAJ8026632.1"/>
    <property type="molecule type" value="Genomic_DNA"/>
</dbReference>
<feature type="transmembrane region" description="Helical" evidence="6">
    <location>
        <begin position="77"/>
        <end position="96"/>
    </location>
</feature>
<dbReference type="PANTHER" id="PTHR24064">
    <property type="entry name" value="SOLUTE CARRIER FAMILY 22 MEMBER"/>
    <property type="match status" value="1"/>
</dbReference>
<keyword evidence="8" id="KW-1185">Reference proteome</keyword>
<dbReference type="GO" id="GO:0016020">
    <property type="term" value="C:membrane"/>
    <property type="evidence" value="ECO:0007669"/>
    <property type="project" value="UniProtKB-SubCell"/>
</dbReference>
<dbReference type="OrthoDB" id="3936150at2759"/>
<evidence type="ECO:0000256" key="5">
    <source>
        <dbReference type="SAM" id="MobiDB-lite"/>
    </source>
</evidence>
<name>A0A9Q0YQC8_HOLLE</name>
<dbReference type="Proteomes" id="UP001152320">
    <property type="component" value="Chromosome 16"/>
</dbReference>
<evidence type="ECO:0000256" key="6">
    <source>
        <dbReference type="SAM" id="Phobius"/>
    </source>
</evidence>
<sequence>MINHILIFLAPGSAKIVIGMIGKSAISGAFGCTCIFTAELYPTLMRGMALGTCSLASWVGGILCPFILILAKTWAPLPLVLFSAASFIASALITFLPETKGTNLPETMAEAEQLSKRQQRKQTVDKDEIF</sequence>
<evidence type="ECO:0000313" key="8">
    <source>
        <dbReference type="Proteomes" id="UP001152320"/>
    </source>
</evidence>
<keyword evidence="4 6" id="KW-0472">Membrane</keyword>
<proteinExistence type="predicted"/>
<feature type="transmembrane region" description="Helical" evidence="6">
    <location>
        <begin position="48"/>
        <end position="71"/>
    </location>
</feature>
<dbReference type="SUPFAM" id="SSF103473">
    <property type="entry name" value="MFS general substrate transporter"/>
    <property type="match status" value="1"/>
</dbReference>
<evidence type="ECO:0000256" key="3">
    <source>
        <dbReference type="ARBA" id="ARBA00022989"/>
    </source>
</evidence>
<keyword evidence="2 6" id="KW-0812">Transmembrane</keyword>
<reference evidence="7" key="1">
    <citation type="submission" date="2021-10" db="EMBL/GenBank/DDBJ databases">
        <title>Tropical sea cucumber genome reveals ecological adaptation and Cuvierian tubules defense mechanism.</title>
        <authorList>
            <person name="Chen T."/>
        </authorList>
    </citation>
    <scope>NUCLEOTIDE SEQUENCE</scope>
    <source>
        <strain evidence="7">Nanhai2018</strain>
        <tissue evidence="7">Muscle</tissue>
    </source>
</reference>
<accession>A0A9Q0YQC8</accession>
<dbReference type="InterPro" id="IPR036259">
    <property type="entry name" value="MFS_trans_sf"/>
</dbReference>
<dbReference type="AlphaFoldDB" id="A0A9Q0YQC8"/>
<evidence type="ECO:0000256" key="4">
    <source>
        <dbReference type="ARBA" id="ARBA00023136"/>
    </source>
</evidence>
<comment type="caution">
    <text evidence="7">The sequence shown here is derived from an EMBL/GenBank/DDBJ whole genome shotgun (WGS) entry which is preliminary data.</text>
</comment>
<feature type="transmembrane region" description="Helical" evidence="6">
    <location>
        <begin position="24"/>
        <end position="41"/>
    </location>
</feature>
<organism evidence="7 8">
    <name type="scientific">Holothuria leucospilota</name>
    <name type="common">Black long sea cucumber</name>
    <name type="synonym">Mertensiothuria leucospilota</name>
    <dbReference type="NCBI Taxonomy" id="206669"/>
    <lineage>
        <taxon>Eukaryota</taxon>
        <taxon>Metazoa</taxon>
        <taxon>Echinodermata</taxon>
        <taxon>Eleutherozoa</taxon>
        <taxon>Echinozoa</taxon>
        <taxon>Holothuroidea</taxon>
        <taxon>Aspidochirotacea</taxon>
        <taxon>Aspidochirotida</taxon>
        <taxon>Holothuriidae</taxon>
        <taxon>Holothuria</taxon>
    </lineage>
</organism>
<dbReference type="Gene3D" id="1.20.1250.20">
    <property type="entry name" value="MFS general substrate transporter like domains"/>
    <property type="match status" value="1"/>
</dbReference>
<keyword evidence="3 6" id="KW-1133">Transmembrane helix</keyword>
<protein>
    <submittedName>
        <fullName evidence="7">Solute carrier family 22 member 2</fullName>
    </submittedName>
</protein>
<evidence type="ECO:0000313" key="7">
    <source>
        <dbReference type="EMBL" id="KAJ8026632.1"/>
    </source>
</evidence>
<evidence type="ECO:0000256" key="2">
    <source>
        <dbReference type="ARBA" id="ARBA00022692"/>
    </source>
</evidence>
<evidence type="ECO:0000256" key="1">
    <source>
        <dbReference type="ARBA" id="ARBA00004141"/>
    </source>
</evidence>
<feature type="region of interest" description="Disordered" evidence="5">
    <location>
        <begin position="109"/>
        <end position="130"/>
    </location>
</feature>
<gene>
    <name evidence="7" type="ORF">HOLleu_31525</name>
</gene>
<comment type="subcellular location">
    <subcellularLocation>
        <location evidence="1">Membrane</location>
        <topology evidence="1">Multi-pass membrane protein</topology>
    </subcellularLocation>
</comment>